<accession>A0ABW4C8E5</accession>
<evidence type="ECO:0000313" key="2">
    <source>
        <dbReference type="EMBL" id="MFD1425825.1"/>
    </source>
</evidence>
<organism evidence="2 3">
    <name type="scientific">Kroppenstedtia sanguinis</name>
    <dbReference type="NCBI Taxonomy" id="1380684"/>
    <lineage>
        <taxon>Bacteria</taxon>
        <taxon>Bacillati</taxon>
        <taxon>Bacillota</taxon>
        <taxon>Bacilli</taxon>
        <taxon>Bacillales</taxon>
        <taxon>Thermoactinomycetaceae</taxon>
        <taxon>Kroppenstedtia</taxon>
    </lineage>
</organism>
<keyword evidence="3" id="KW-1185">Reference proteome</keyword>
<proteinExistence type="predicted"/>
<sequence length="109" mass="12512">MNILKTHYIFPAVFEYDQPDNIIVFFPDLPGCISVGENTEDALRMAKEALSLHLYGMEQDDDKIPSPSNPEDIELDQNNLEIVMVEVWMTPIREYMEKSITKTVTTPYG</sequence>
<dbReference type="InterPro" id="IPR031807">
    <property type="entry name" value="HicB-like"/>
</dbReference>
<dbReference type="Proteomes" id="UP001597282">
    <property type="component" value="Unassembled WGS sequence"/>
</dbReference>
<dbReference type="RefSeq" id="WP_380162846.1">
    <property type="nucleotide sequence ID" value="NZ_JBHTNU010000002.1"/>
</dbReference>
<dbReference type="SUPFAM" id="SSF143100">
    <property type="entry name" value="TTHA1013/TTHA0281-like"/>
    <property type="match status" value="1"/>
</dbReference>
<dbReference type="EMBL" id="JBHTNU010000002">
    <property type="protein sequence ID" value="MFD1425825.1"/>
    <property type="molecule type" value="Genomic_DNA"/>
</dbReference>
<dbReference type="Pfam" id="PF15919">
    <property type="entry name" value="HicB_lk_antitox"/>
    <property type="match status" value="1"/>
</dbReference>
<feature type="domain" description="HicB-like antitoxin of toxin-antitoxin system" evidence="1">
    <location>
        <begin position="10"/>
        <end position="98"/>
    </location>
</feature>
<reference evidence="3" key="1">
    <citation type="journal article" date="2019" name="Int. J. Syst. Evol. Microbiol.">
        <title>The Global Catalogue of Microorganisms (GCM) 10K type strain sequencing project: providing services to taxonomists for standard genome sequencing and annotation.</title>
        <authorList>
            <consortium name="The Broad Institute Genomics Platform"/>
            <consortium name="The Broad Institute Genome Sequencing Center for Infectious Disease"/>
            <person name="Wu L."/>
            <person name="Ma J."/>
        </authorList>
    </citation>
    <scope>NUCLEOTIDE SEQUENCE [LARGE SCALE GENOMIC DNA]</scope>
    <source>
        <strain evidence="3">S1</strain>
    </source>
</reference>
<name>A0ABW4C8E5_9BACL</name>
<dbReference type="Gene3D" id="3.30.160.250">
    <property type="match status" value="1"/>
</dbReference>
<comment type="caution">
    <text evidence="2">The sequence shown here is derived from an EMBL/GenBank/DDBJ whole genome shotgun (WGS) entry which is preliminary data.</text>
</comment>
<evidence type="ECO:0000313" key="3">
    <source>
        <dbReference type="Proteomes" id="UP001597282"/>
    </source>
</evidence>
<evidence type="ECO:0000259" key="1">
    <source>
        <dbReference type="Pfam" id="PF15919"/>
    </source>
</evidence>
<dbReference type="InterPro" id="IPR035069">
    <property type="entry name" value="TTHA1013/TTHA0281-like"/>
</dbReference>
<protein>
    <submittedName>
        <fullName evidence="2">Type II toxin-antitoxin system HicB family antitoxin</fullName>
    </submittedName>
</protein>
<gene>
    <name evidence="2" type="ORF">ACFQ4Y_02595</name>
</gene>